<organism evidence="2 3">
    <name type="scientific">Quillaja saponaria</name>
    <name type="common">Soap bark tree</name>
    <dbReference type="NCBI Taxonomy" id="32244"/>
    <lineage>
        <taxon>Eukaryota</taxon>
        <taxon>Viridiplantae</taxon>
        <taxon>Streptophyta</taxon>
        <taxon>Embryophyta</taxon>
        <taxon>Tracheophyta</taxon>
        <taxon>Spermatophyta</taxon>
        <taxon>Magnoliopsida</taxon>
        <taxon>eudicotyledons</taxon>
        <taxon>Gunneridae</taxon>
        <taxon>Pentapetalae</taxon>
        <taxon>rosids</taxon>
        <taxon>fabids</taxon>
        <taxon>Fabales</taxon>
        <taxon>Quillajaceae</taxon>
        <taxon>Quillaja</taxon>
    </lineage>
</organism>
<feature type="chain" id="PRO_5041953375" evidence="1">
    <location>
        <begin position="19"/>
        <end position="112"/>
    </location>
</feature>
<keyword evidence="1" id="KW-0732">Signal</keyword>
<comment type="caution">
    <text evidence="2">The sequence shown here is derived from an EMBL/GenBank/DDBJ whole genome shotgun (WGS) entry which is preliminary data.</text>
</comment>
<protein>
    <submittedName>
        <fullName evidence="2">Transmembrane protein</fullName>
    </submittedName>
</protein>
<reference evidence="2" key="1">
    <citation type="journal article" date="2023" name="Science">
        <title>Elucidation of the pathway for biosynthesis of saponin adjuvants from the soapbark tree.</title>
        <authorList>
            <person name="Reed J."/>
            <person name="Orme A."/>
            <person name="El-Demerdash A."/>
            <person name="Owen C."/>
            <person name="Martin L.B.B."/>
            <person name="Misra R.C."/>
            <person name="Kikuchi S."/>
            <person name="Rejzek M."/>
            <person name="Martin A.C."/>
            <person name="Harkess A."/>
            <person name="Leebens-Mack J."/>
            <person name="Louveau T."/>
            <person name="Stephenson M.J."/>
            <person name="Osbourn A."/>
        </authorList>
    </citation>
    <scope>NUCLEOTIDE SEQUENCE</scope>
    <source>
        <strain evidence="2">S10</strain>
    </source>
</reference>
<dbReference type="AlphaFoldDB" id="A0AAD7QD78"/>
<gene>
    <name evidence="2" type="ORF">O6P43_002776</name>
</gene>
<evidence type="ECO:0000313" key="3">
    <source>
        <dbReference type="Proteomes" id="UP001163823"/>
    </source>
</evidence>
<accession>A0AAD7QD78</accession>
<dbReference type="EMBL" id="JARAOO010000002">
    <property type="protein sequence ID" value="KAJ7979369.1"/>
    <property type="molecule type" value="Genomic_DNA"/>
</dbReference>
<keyword evidence="2" id="KW-0812">Transmembrane</keyword>
<feature type="signal peptide" evidence="1">
    <location>
        <begin position="1"/>
        <end position="18"/>
    </location>
</feature>
<proteinExistence type="predicted"/>
<evidence type="ECO:0000256" key="1">
    <source>
        <dbReference type="SAM" id="SignalP"/>
    </source>
</evidence>
<dbReference type="Proteomes" id="UP001163823">
    <property type="component" value="Chromosome 2"/>
</dbReference>
<keyword evidence="3" id="KW-1185">Reference proteome</keyword>
<evidence type="ECO:0000313" key="2">
    <source>
        <dbReference type="EMBL" id="KAJ7979369.1"/>
    </source>
</evidence>
<sequence>MNMTNFTPILFLCLLATSFYFLSQYTSFASSSPSQTVVKRPPRKLSMLLPNHEYEYHKIKVAGEAMKSATNKEGSTTLEYARSIEKLDDLVYHTDYHGVTTHPNPTPRHPTP</sequence>
<keyword evidence="2" id="KW-0472">Membrane</keyword>
<dbReference type="KEGG" id="qsa:O6P43_002776"/>
<name>A0AAD7QD78_QUISA</name>